<organism evidence="2 3">
    <name type="scientific">Scophthalmus maximus</name>
    <name type="common">Turbot</name>
    <name type="synonym">Psetta maxima</name>
    <dbReference type="NCBI Taxonomy" id="52904"/>
    <lineage>
        <taxon>Eukaryota</taxon>
        <taxon>Metazoa</taxon>
        <taxon>Chordata</taxon>
        <taxon>Craniata</taxon>
        <taxon>Vertebrata</taxon>
        <taxon>Euteleostomi</taxon>
        <taxon>Actinopterygii</taxon>
        <taxon>Neopterygii</taxon>
        <taxon>Teleostei</taxon>
        <taxon>Neoteleostei</taxon>
        <taxon>Acanthomorphata</taxon>
        <taxon>Carangaria</taxon>
        <taxon>Pleuronectiformes</taxon>
        <taxon>Pleuronectoidei</taxon>
        <taxon>Scophthalmidae</taxon>
        <taxon>Scophthalmus</taxon>
    </lineage>
</organism>
<sequence length="139" mass="15251">MMGKVSLTMNQVLLSLGGFKLSLCCGLKEEEEEGKGTRCKRQCQQSYRSYEIQSLKAAVNILTLGGAVFGNTGLKCEFHPGVNVSVWQRKCTVKDTKLNEMTDLWQLVEAANVREAGLWGADGGVLGRLSFSVRYLQAA</sequence>
<accession>A0A6A4T3P6</accession>
<protein>
    <submittedName>
        <fullName evidence="2">Uncharacterized protein</fullName>
    </submittedName>
</protein>
<feature type="chain" id="PRO_5025550002" evidence="1">
    <location>
        <begin position="25"/>
        <end position="139"/>
    </location>
</feature>
<evidence type="ECO:0000313" key="2">
    <source>
        <dbReference type="EMBL" id="KAF0038958.1"/>
    </source>
</evidence>
<dbReference type="EMBL" id="VEVO01000008">
    <property type="protein sequence ID" value="KAF0038958.1"/>
    <property type="molecule type" value="Genomic_DNA"/>
</dbReference>
<dbReference type="Proteomes" id="UP000438429">
    <property type="component" value="Unassembled WGS sequence"/>
</dbReference>
<proteinExistence type="predicted"/>
<name>A0A6A4T3P6_SCOMX</name>
<evidence type="ECO:0000256" key="1">
    <source>
        <dbReference type="SAM" id="SignalP"/>
    </source>
</evidence>
<reference evidence="2 3" key="1">
    <citation type="submission" date="2019-06" db="EMBL/GenBank/DDBJ databases">
        <title>Draft genomes of female and male turbot (Scophthalmus maximus).</title>
        <authorList>
            <person name="Xu H."/>
            <person name="Xu X.-W."/>
            <person name="Shao C."/>
            <person name="Chen S."/>
        </authorList>
    </citation>
    <scope>NUCLEOTIDE SEQUENCE [LARGE SCALE GENOMIC DNA]</scope>
    <source>
        <strain evidence="2">Ysfricsl-2016a</strain>
        <tissue evidence="2">Blood</tissue>
    </source>
</reference>
<keyword evidence="1" id="KW-0732">Signal</keyword>
<feature type="signal peptide" evidence="1">
    <location>
        <begin position="1"/>
        <end position="24"/>
    </location>
</feature>
<gene>
    <name evidence="2" type="ORF">F2P81_009442</name>
</gene>
<evidence type="ECO:0000313" key="3">
    <source>
        <dbReference type="Proteomes" id="UP000438429"/>
    </source>
</evidence>
<comment type="caution">
    <text evidence="2">The sequence shown here is derived from an EMBL/GenBank/DDBJ whole genome shotgun (WGS) entry which is preliminary data.</text>
</comment>
<dbReference type="AlphaFoldDB" id="A0A6A4T3P6"/>